<dbReference type="AlphaFoldDB" id="A0A1X3H3C1"/>
<dbReference type="PROSITE" id="PS00678">
    <property type="entry name" value="WD_REPEATS_1"/>
    <property type="match status" value="7"/>
</dbReference>
<dbReference type="RefSeq" id="WP_085360325.1">
    <property type="nucleotide sequence ID" value="NZ_NAFD01000184.1"/>
</dbReference>
<dbReference type="PANTHER" id="PTHR19848">
    <property type="entry name" value="WD40 REPEAT PROTEIN"/>
    <property type="match status" value="1"/>
</dbReference>
<proteinExistence type="predicted"/>
<protein>
    <submittedName>
        <fullName evidence="7">Uncharacterized protein</fullName>
    </submittedName>
</protein>
<accession>A0A1X3H3C1</accession>
<dbReference type="PANTHER" id="PTHR19848:SF8">
    <property type="entry name" value="F-BOX AND WD REPEAT DOMAIN CONTAINING 7"/>
    <property type="match status" value="1"/>
</dbReference>
<keyword evidence="1 3" id="KW-0853">WD repeat</keyword>
<dbReference type="InterPro" id="IPR001680">
    <property type="entry name" value="WD40_rpt"/>
</dbReference>
<comment type="caution">
    <text evidence="7">The sequence shown here is derived from an EMBL/GenBank/DDBJ whole genome shotgun (WGS) entry which is preliminary data.</text>
</comment>
<dbReference type="Proteomes" id="UP000193553">
    <property type="component" value="Unassembled WGS sequence"/>
</dbReference>
<dbReference type="CDD" id="cd00200">
    <property type="entry name" value="WD40"/>
    <property type="match status" value="2"/>
</dbReference>
<name>A0A1X3H3C1_9BRAD</name>
<dbReference type="PROSITE" id="PS50294">
    <property type="entry name" value="WD_REPEATS_REGION"/>
    <property type="match status" value="8"/>
</dbReference>
<dbReference type="InterPro" id="IPR015943">
    <property type="entry name" value="WD40/YVTN_repeat-like_dom_sf"/>
</dbReference>
<feature type="repeat" description="WD" evidence="3">
    <location>
        <begin position="470"/>
        <end position="511"/>
    </location>
</feature>
<feature type="repeat" description="WD" evidence="3">
    <location>
        <begin position="341"/>
        <end position="381"/>
    </location>
</feature>
<dbReference type="SUPFAM" id="SSF50998">
    <property type="entry name" value="Quinoprotein alcohol dehydrogenase-like"/>
    <property type="match status" value="1"/>
</dbReference>
<feature type="repeat" description="WD" evidence="3">
    <location>
        <begin position="640"/>
        <end position="681"/>
    </location>
</feature>
<dbReference type="Gene3D" id="2.130.10.10">
    <property type="entry name" value="YVTN repeat-like/Quinoprotein amine dehydrogenase"/>
    <property type="match status" value="4"/>
</dbReference>
<dbReference type="Pfam" id="PF00400">
    <property type="entry name" value="WD40"/>
    <property type="match status" value="7"/>
</dbReference>
<dbReference type="SUPFAM" id="SSF52200">
    <property type="entry name" value="Toll/Interleukin receptor TIR domain"/>
    <property type="match status" value="1"/>
</dbReference>
<dbReference type="PROSITE" id="PS50082">
    <property type="entry name" value="WD_REPEATS_2"/>
    <property type="match status" value="10"/>
</dbReference>
<evidence type="ECO:0000256" key="1">
    <source>
        <dbReference type="ARBA" id="ARBA00022574"/>
    </source>
</evidence>
<organism evidence="7 8">
    <name type="scientific">Bradyrhizobium canariense</name>
    <dbReference type="NCBI Taxonomy" id="255045"/>
    <lineage>
        <taxon>Bacteria</taxon>
        <taxon>Pseudomonadati</taxon>
        <taxon>Pseudomonadota</taxon>
        <taxon>Alphaproteobacteria</taxon>
        <taxon>Hyphomicrobiales</taxon>
        <taxon>Nitrobacteraceae</taxon>
        <taxon>Bradyrhizobium</taxon>
    </lineage>
</organism>
<feature type="repeat" description="WD" evidence="3">
    <location>
        <begin position="683"/>
        <end position="724"/>
    </location>
</feature>
<dbReference type="EMBL" id="NAFI01000180">
    <property type="protein sequence ID" value="OSJ06132.1"/>
    <property type="molecule type" value="Genomic_DNA"/>
</dbReference>
<evidence type="ECO:0000313" key="7">
    <source>
        <dbReference type="EMBL" id="OSJ06132.1"/>
    </source>
</evidence>
<dbReference type="OrthoDB" id="8169573at2"/>
<dbReference type="InterPro" id="IPR055442">
    <property type="entry name" value="Beta-prop_EML-like_2nd"/>
</dbReference>
<feature type="repeat" description="WD" evidence="3">
    <location>
        <begin position="383"/>
        <end position="424"/>
    </location>
</feature>
<dbReference type="SMART" id="SM00320">
    <property type="entry name" value="WD40"/>
    <property type="match status" value="14"/>
</dbReference>
<sequence>MLSPEWSKLLLRRLLANADLGAGPLYRQVQEARIRFGNWVDAFWGYDVFIAHRRVDASEYARHLYEGLRAERISCFIDRAVYTPGTSLQVATNRHVRKSTLFCLIGSPELLIVRTPVDWVVKEIETYLSSHTVDPKVLLIDFGDIVAGELAKSVGIRSAEAIVVQLGPFLRQAEDLSALSKPPSDDVLACIRANLAGRRRDRSRLRFFQAIAGVLACLLLGVALLGVFAWTQKQLAEGRARVALSRLLASDAQTYLLSQPDLSALLSVEAYHVDQTVEARSALLAAVSERPRLYKTLPRVPKNPLSAAIDSGGTQLAVGGADGLIRLWRLPNGEPVGEPFGIGHDDSVWKLAFKPDGHTLISANDSALYVWDVRDANRVGVPISGSKKNMLGIAFNPEGTMLVGGGDDDNLYVWDTSTNEARLEKTIQAGSKGIWDVAFSPRGDIFASGGRDGAITLWRSKDLSSPPDRLVANHGQVSSLAIGSDGVTLLSGYEDGTIIVWNMDTRAPVGEPIKHGSGLDHVALSQDLKLIAAGGTGEPLGLWDITSHEKVQSLPLTDFDSINALLYTPDHRFLISIQEDYCLLWNMSESDELNHELVGHTQKIWALASNRSGTVLASGGKDGSVLLWDMATRRRLDPPLKLSHSYVKALAFDPTKELLAVGHDNGTITIWSMSTHQQIAPPLRFHKEPIIALTYSHDGHYLAAGSADGTVAIYDPSGPTEVASYQHEDAISGLDFNSDGNLLASSGDDGKIILWDVRLNGPDRAPIETKPDEAEHVRFSPDGHRLAWFDGTRIVLWDLRSPLDQRIYLQGIVDKVNSLAFSPDGSLIASSTMDHQIALWDTKSHQRLPRALQGHTDIVWNAIFIGNRDVVASSSNDLTIRLWDVHIDTWLSRLCEIANRNLSRDEWVQYLGSEPYRKTCPGAP</sequence>
<feature type="repeat" description="WD" evidence="3">
    <location>
        <begin position="597"/>
        <end position="638"/>
    </location>
</feature>
<gene>
    <name evidence="7" type="ORF">BSZ18_23585</name>
</gene>
<evidence type="ECO:0000259" key="6">
    <source>
        <dbReference type="Pfam" id="PF23414"/>
    </source>
</evidence>
<dbReference type="Pfam" id="PF13676">
    <property type="entry name" value="TIR_2"/>
    <property type="match status" value="1"/>
</dbReference>
<feature type="repeat" description="WD" evidence="3">
    <location>
        <begin position="852"/>
        <end position="885"/>
    </location>
</feature>
<keyword evidence="4" id="KW-1133">Transmembrane helix</keyword>
<dbReference type="PRINTS" id="PR00320">
    <property type="entry name" value="GPROTEINBRPT"/>
</dbReference>
<feature type="repeat" description="WD" evidence="3">
    <location>
        <begin position="427"/>
        <end position="458"/>
    </location>
</feature>
<feature type="repeat" description="WD" evidence="3">
    <location>
        <begin position="809"/>
        <end position="850"/>
    </location>
</feature>
<keyword evidence="4" id="KW-0472">Membrane</keyword>
<evidence type="ECO:0000256" key="2">
    <source>
        <dbReference type="ARBA" id="ARBA00022737"/>
    </source>
</evidence>
<keyword evidence="4" id="KW-0812">Transmembrane</keyword>
<dbReference type="GO" id="GO:0007165">
    <property type="term" value="P:signal transduction"/>
    <property type="evidence" value="ECO:0007669"/>
    <property type="project" value="InterPro"/>
</dbReference>
<evidence type="ECO:0000256" key="4">
    <source>
        <dbReference type="SAM" id="Phobius"/>
    </source>
</evidence>
<dbReference type="Gene3D" id="3.40.50.10140">
    <property type="entry name" value="Toll/interleukin-1 receptor homology (TIR) domain"/>
    <property type="match status" value="1"/>
</dbReference>
<dbReference type="InterPro" id="IPR000157">
    <property type="entry name" value="TIR_dom"/>
</dbReference>
<evidence type="ECO:0000256" key="3">
    <source>
        <dbReference type="PROSITE-ProRule" id="PRU00221"/>
    </source>
</evidence>
<dbReference type="InterPro" id="IPR019775">
    <property type="entry name" value="WD40_repeat_CS"/>
</dbReference>
<dbReference type="InterPro" id="IPR020472">
    <property type="entry name" value="WD40_PAC1"/>
</dbReference>
<evidence type="ECO:0000313" key="8">
    <source>
        <dbReference type="Proteomes" id="UP000193553"/>
    </source>
</evidence>
<keyword evidence="2" id="KW-0677">Repeat</keyword>
<dbReference type="SUPFAM" id="SSF101908">
    <property type="entry name" value="Putative isomerase YbhE"/>
    <property type="match status" value="1"/>
</dbReference>
<feature type="repeat" description="WD" evidence="3">
    <location>
        <begin position="724"/>
        <end position="758"/>
    </location>
</feature>
<reference evidence="7 8" key="1">
    <citation type="submission" date="2017-03" db="EMBL/GenBank/DDBJ databases">
        <title>Whole genome sequences of fourteen strains of Bradyrhizobium canariense and one strain of Bradyrhizobium japonicum isolated from Lupinus (Papilionoideae: Genisteae) species in Algeria.</title>
        <authorList>
            <person name="Crovadore J."/>
            <person name="Chekireb D."/>
            <person name="Brachmann A."/>
            <person name="Chablais R."/>
            <person name="Cochard B."/>
            <person name="Lefort F."/>
        </authorList>
    </citation>
    <scope>NUCLEOTIDE SEQUENCE [LARGE SCALE GENOMIC DNA]</scope>
    <source>
        <strain evidence="7 8">UBMA195</strain>
    </source>
</reference>
<feature type="transmembrane region" description="Helical" evidence="4">
    <location>
        <begin position="207"/>
        <end position="230"/>
    </location>
</feature>
<feature type="domain" description="TIR" evidence="5">
    <location>
        <begin position="48"/>
        <end position="129"/>
    </location>
</feature>
<dbReference type="Pfam" id="PF23414">
    <property type="entry name" value="Beta-prop_EML_2"/>
    <property type="match status" value="1"/>
</dbReference>
<feature type="domain" description="EML-like second beta-propeller" evidence="6">
    <location>
        <begin position="604"/>
        <end position="758"/>
    </location>
</feature>
<evidence type="ECO:0000259" key="5">
    <source>
        <dbReference type="Pfam" id="PF13676"/>
    </source>
</evidence>
<dbReference type="InterPro" id="IPR035897">
    <property type="entry name" value="Toll_tir_struct_dom_sf"/>
</dbReference>
<dbReference type="InterPro" id="IPR011047">
    <property type="entry name" value="Quinoprotein_ADH-like_sf"/>
</dbReference>